<dbReference type="Gene3D" id="1.10.10.10">
    <property type="entry name" value="Winged helix-like DNA-binding domain superfamily/Winged helix DNA-binding domain"/>
    <property type="match status" value="1"/>
</dbReference>
<comment type="caution">
    <text evidence="9">The sequence shown here is derived from an EMBL/GenBank/DDBJ whole genome shotgun (WGS) entry which is preliminary data.</text>
</comment>
<dbReference type="STRING" id="698492.A0A0E9NL75"/>
<dbReference type="GO" id="GO:0001228">
    <property type="term" value="F:DNA-binding transcription activator activity, RNA polymerase II-specific"/>
    <property type="evidence" value="ECO:0007669"/>
    <property type="project" value="UniProtKB-ARBA"/>
</dbReference>
<keyword evidence="4" id="KW-0804">Transcription</keyword>
<feature type="DNA-binding region" description="Fork-head" evidence="6">
    <location>
        <begin position="226"/>
        <end position="318"/>
    </location>
</feature>
<accession>A0A0E9NL75</accession>
<keyword evidence="10" id="KW-1185">Reference proteome</keyword>
<feature type="compositionally biased region" description="Low complexity" evidence="7">
    <location>
        <begin position="8"/>
        <end position="24"/>
    </location>
</feature>
<evidence type="ECO:0000256" key="4">
    <source>
        <dbReference type="ARBA" id="ARBA00023163"/>
    </source>
</evidence>
<name>A0A0E9NL75_SAICN</name>
<keyword evidence="2" id="KW-0805">Transcription regulation</keyword>
<evidence type="ECO:0000313" key="9">
    <source>
        <dbReference type="EMBL" id="GAO50553.1"/>
    </source>
</evidence>
<evidence type="ECO:0000256" key="2">
    <source>
        <dbReference type="ARBA" id="ARBA00023015"/>
    </source>
</evidence>
<dbReference type="PROSITE" id="PS50039">
    <property type="entry name" value="FORK_HEAD_3"/>
    <property type="match status" value="1"/>
</dbReference>
<keyword evidence="5 6" id="KW-0539">Nucleus</keyword>
<feature type="compositionally biased region" description="Polar residues" evidence="7">
    <location>
        <begin position="47"/>
        <end position="57"/>
    </location>
</feature>
<dbReference type="PROSITE" id="PS00658">
    <property type="entry name" value="FORK_HEAD_2"/>
    <property type="match status" value="1"/>
</dbReference>
<dbReference type="FunFam" id="1.10.10.10:FF:000260">
    <property type="entry name" value="Forkhead transcription factor (Sep1)"/>
    <property type="match status" value="1"/>
</dbReference>
<proteinExistence type="predicted"/>
<protein>
    <recommendedName>
        <fullName evidence="8">Fork-head domain-containing protein</fullName>
    </recommendedName>
</protein>
<reference evidence="9 10" key="1">
    <citation type="journal article" date="2011" name="J. Gen. Appl. Microbiol.">
        <title>Draft genome sequencing of the enigmatic yeast Saitoella complicata.</title>
        <authorList>
            <person name="Nishida H."/>
            <person name="Hamamoto M."/>
            <person name="Sugiyama J."/>
        </authorList>
    </citation>
    <scope>NUCLEOTIDE SEQUENCE [LARGE SCALE GENOMIC DNA]</scope>
    <source>
        <strain evidence="9 10">NRRL Y-17804</strain>
    </source>
</reference>
<evidence type="ECO:0000256" key="7">
    <source>
        <dbReference type="SAM" id="MobiDB-lite"/>
    </source>
</evidence>
<reference evidence="9 10" key="3">
    <citation type="journal article" date="2015" name="Genome Announc.">
        <title>Draft Genome Sequence of the Archiascomycetous Yeast Saitoella complicata.</title>
        <authorList>
            <person name="Yamauchi K."/>
            <person name="Kondo S."/>
            <person name="Hamamoto M."/>
            <person name="Takahashi Y."/>
            <person name="Ogura Y."/>
            <person name="Hayashi T."/>
            <person name="Nishida H."/>
        </authorList>
    </citation>
    <scope>NUCLEOTIDE SEQUENCE [LARGE SCALE GENOMIC DNA]</scope>
    <source>
        <strain evidence="9 10">NRRL Y-17804</strain>
    </source>
</reference>
<keyword evidence="3 6" id="KW-0238">DNA-binding</keyword>
<dbReference type="PANTHER" id="PTHR11829">
    <property type="entry name" value="FORKHEAD BOX PROTEIN"/>
    <property type="match status" value="1"/>
</dbReference>
<dbReference type="InterPro" id="IPR030456">
    <property type="entry name" value="TF_fork_head_CS_2"/>
</dbReference>
<dbReference type="CDD" id="cd00059">
    <property type="entry name" value="FH_FOX"/>
    <property type="match status" value="1"/>
</dbReference>
<dbReference type="Pfam" id="PF00250">
    <property type="entry name" value="Forkhead"/>
    <property type="match status" value="1"/>
</dbReference>
<dbReference type="SMART" id="SM00339">
    <property type="entry name" value="FH"/>
    <property type="match status" value="1"/>
</dbReference>
<evidence type="ECO:0000313" key="10">
    <source>
        <dbReference type="Proteomes" id="UP000033140"/>
    </source>
</evidence>
<dbReference type="SUPFAM" id="SSF46785">
    <property type="entry name" value="Winged helix' DNA-binding domain"/>
    <property type="match status" value="1"/>
</dbReference>
<evidence type="ECO:0000256" key="1">
    <source>
        <dbReference type="ARBA" id="ARBA00004123"/>
    </source>
</evidence>
<dbReference type="InterPro" id="IPR001766">
    <property type="entry name" value="Fork_head_dom"/>
</dbReference>
<dbReference type="PANTHER" id="PTHR11829:SF343">
    <property type="entry name" value="FORK-HEAD DOMAIN-CONTAINING PROTEIN"/>
    <property type="match status" value="1"/>
</dbReference>
<evidence type="ECO:0000256" key="5">
    <source>
        <dbReference type="ARBA" id="ARBA00023242"/>
    </source>
</evidence>
<evidence type="ECO:0000259" key="8">
    <source>
        <dbReference type="PROSITE" id="PS50039"/>
    </source>
</evidence>
<dbReference type="InterPro" id="IPR050211">
    <property type="entry name" value="FOX_domain-containing"/>
</dbReference>
<dbReference type="PRINTS" id="PR00053">
    <property type="entry name" value="FORKHEAD"/>
</dbReference>
<dbReference type="InterPro" id="IPR036388">
    <property type="entry name" value="WH-like_DNA-bd_sf"/>
</dbReference>
<dbReference type="GO" id="GO:0000978">
    <property type="term" value="F:RNA polymerase II cis-regulatory region sequence-specific DNA binding"/>
    <property type="evidence" value="ECO:0007669"/>
    <property type="project" value="UniProtKB-ARBA"/>
</dbReference>
<dbReference type="AlphaFoldDB" id="A0A0E9NL75"/>
<organism evidence="9 10">
    <name type="scientific">Saitoella complicata (strain BCRC 22490 / CBS 7301 / JCM 7358 / NBRC 10748 / NRRL Y-17804)</name>
    <dbReference type="NCBI Taxonomy" id="698492"/>
    <lineage>
        <taxon>Eukaryota</taxon>
        <taxon>Fungi</taxon>
        <taxon>Dikarya</taxon>
        <taxon>Ascomycota</taxon>
        <taxon>Taphrinomycotina</taxon>
        <taxon>Taphrinomycotina incertae sedis</taxon>
        <taxon>Saitoella</taxon>
    </lineage>
</organism>
<reference evidence="9 10" key="2">
    <citation type="journal article" date="2014" name="J. Gen. Appl. Microbiol.">
        <title>The early diverging ascomycetous budding yeast Saitoella complicata has three histone deacetylases belonging to the Clr6, Hos2, and Rpd3 lineages.</title>
        <authorList>
            <person name="Nishida H."/>
            <person name="Matsumoto T."/>
            <person name="Kondo S."/>
            <person name="Hamamoto M."/>
            <person name="Yoshikawa H."/>
        </authorList>
    </citation>
    <scope>NUCLEOTIDE SEQUENCE [LARGE SCALE GENOMIC DNA]</scope>
    <source>
        <strain evidence="9 10">NRRL Y-17804</strain>
    </source>
</reference>
<evidence type="ECO:0000256" key="3">
    <source>
        <dbReference type="ARBA" id="ARBA00023125"/>
    </source>
</evidence>
<dbReference type="InterPro" id="IPR036390">
    <property type="entry name" value="WH_DNA-bd_sf"/>
</dbReference>
<dbReference type="Proteomes" id="UP000033140">
    <property type="component" value="Unassembled WGS sequence"/>
</dbReference>
<sequence>MVSHANNYPPTYHHSHSPATSSPPQRYQFSTVMQPAPVALAPPPQPTSISPSKTFRRSISSGAVPLLRSVFSARDFRACPLPPPKVEHHAKISPEKKQRVPAFSAPVMHQVPHPLMSSSPPEVHQQRQLPLPPTFGEAAAMGPPSSPTKFFAPKTPAMRPMGPGQALMMPPPQFITPTSKPVRNAYSRSAKKNLQDSAPLVDARVDASSAIPDPSEMPAVEDDGEKPGYSYATLIGMAILRAPNRRLTLAEIYNWISSTFKYYRDSDSGWQNSIRHNLSLNKAFVKQERPKDQPGKGNYWTIEPGCEFQFMKVRTRKGIPGQAAKMPKQVMMTPTAPPMAMADTGVLKKHFFPTDPSALTPKLYQYQMYGEPTPPPTNLKRKVTTTFVREDEDDEHTDEEEYDYGSYASTFKRTQYLGGNSIAKYESVHQSAAGDLVSPPPSSSPYLAPLNNNVTLLPPETPAPAFKNTNVPGSVSPATTLRQHRQAVHRLLTSPARSLNIEYDDPWASYGLSPKKIAALASPAKTPLDKENNPVFGRDCEDDDVISRACFGSPDKREAKRREARRGLVSGLRMSDFASEAFGDVTDVFGVDVVSVMRRAVHGSDDGRFMMERSYSSGF</sequence>
<feature type="domain" description="Fork-head" evidence="8">
    <location>
        <begin position="226"/>
        <end position="318"/>
    </location>
</feature>
<dbReference type="EMBL" id="BACD03000034">
    <property type="protein sequence ID" value="GAO50553.1"/>
    <property type="molecule type" value="Genomic_DNA"/>
</dbReference>
<comment type="subcellular location">
    <subcellularLocation>
        <location evidence="1 6">Nucleus</location>
    </subcellularLocation>
</comment>
<dbReference type="GO" id="GO:0005634">
    <property type="term" value="C:nucleus"/>
    <property type="evidence" value="ECO:0007669"/>
    <property type="project" value="UniProtKB-SubCell"/>
</dbReference>
<gene>
    <name evidence="9" type="ORF">G7K_4677-t1</name>
</gene>
<evidence type="ECO:0000256" key="6">
    <source>
        <dbReference type="PROSITE-ProRule" id="PRU00089"/>
    </source>
</evidence>
<feature type="region of interest" description="Disordered" evidence="7">
    <location>
        <begin position="1"/>
        <end position="57"/>
    </location>
</feature>